<reference evidence="15" key="1">
    <citation type="submission" date="2022-05" db="EMBL/GenBank/DDBJ databases">
        <authorList>
            <person name="Tuo L."/>
        </authorList>
    </citation>
    <scope>NUCLEOTIDE SEQUENCE</scope>
    <source>
        <strain evidence="15">BSK12Z-4</strain>
    </source>
</reference>
<organism evidence="15 16">
    <name type="scientific">Nocardioides bruguierae</name>
    <dbReference type="NCBI Taxonomy" id="2945102"/>
    <lineage>
        <taxon>Bacteria</taxon>
        <taxon>Bacillati</taxon>
        <taxon>Actinomycetota</taxon>
        <taxon>Actinomycetes</taxon>
        <taxon>Propionibacteriales</taxon>
        <taxon>Nocardioidaceae</taxon>
        <taxon>Nocardioides</taxon>
    </lineage>
</organism>
<comment type="caution">
    <text evidence="15">The sequence shown here is derived from an EMBL/GenBank/DDBJ whole genome shotgun (WGS) entry which is preliminary data.</text>
</comment>
<dbReference type="GO" id="GO:0050660">
    <property type="term" value="F:flavin adenine dinucleotide binding"/>
    <property type="evidence" value="ECO:0007669"/>
    <property type="project" value="InterPro"/>
</dbReference>
<accession>A0A9X2DBY6</accession>
<dbReference type="PROSITE" id="PS51846">
    <property type="entry name" value="CNNM"/>
    <property type="match status" value="1"/>
</dbReference>
<evidence type="ECO:0000256" key="12">
    <source>
        <dbReference type="SAM" id="Phobius"/>
    </source>
</evidence>
<dbReference type="InterPro" id="IPR046342">
    <property type="entry name" value="CBS_dom_sf"/>
</dbReference>
<keyword evidence="16" id="KW-1185">Reference proteome</keyword>
<evidence type="ECO:0000256" key="5">
    <source>
        <dbReference type="ARBA" id="ARBA00022737"/>
    </source>
</evidence>
<dbReference type="InterPro" id="IPR016169">
    <property type="entry name" value="FAD-bd_PCMH_sub2"/>
</dbReference>
<dbReference type="SUPFAM" id="SSF56176">
    <property type="entry name" value="FAD-binding/transporter-associated domain-like"/>
    <property type="match status" value="1"/>
</dbReference>
<dbReference type="RefSeq" id="WP_250828949.1">
    <property type="nucleotide sequence ID" value="NZ_JAMOIL010000049.1"/>
</dbReference>
<feature type="transmembrane region" description="Helical" evidence="12">
    <location>
        <begin position="61"/>
        <end position="82"/>
    </location>
</feature>
<evidence type="ECO:0000256" key="7">
    <source>
        <dbReference type="ARBA" id="ARBA00023122"/>
    </source>
</evidence>
<dbReference type="GO" id="GO:0005886">
    <property type="term" value="C:plasma membrane"/>
    <property type="evidence" value="ECO:0007669"/>
    <property type="project" value="UniProtKB-SubCell"/>
</dbReference>
<dbReference type="Pfam" id="PF03471">
    <property type="entry name" value="CorC_HlyC"/>
    <property type="match status" value="1"/>
</dbReference>
<dbReference type="Pfam" id="PF00571">
    <property type="entry name" value="CBS"/>
    <property type="match status" value="2"/>
</dbReference>
<dbReference type="InterPro" id="IPR051676">
    <property type="entry name" value="UPF0053_domain"/>
</dbReference>
<evidence type="ECO:0000256" key="4">
    <source>
        <dbReference type="ARBA" id="ARBA00022692"/>
    </source>
</evidence>
<keyword evidence="3" id="KW-1003">Cell membrane</keyword>
<dbReference type="AlphaFoldDB" id="A0A9X2DBY6"/>
<feature type="compositionally biased region" description="Acidic residues" evidence="11">
    <location>
        <begin position="463"/>
        <end position="472"/>
    </location>
</feature>
<dbReference type="InterPro" id="IPR005170">
    <property type="entry name" value="Transptr-assoc_dom"/>
</dbReference>
<name>A0A9X2DBY6_9ACTN</name>
<comment type="subcellular location">
    <subcellularLocation>
        <location evidence="1">Cell membrane</location>
        <topology evidence="1">Multi-pass membrane protein</topology>
    </subcellularLocation>
</comment>
<feature type="transmembrane region" description="Helical" evidence="12">
    <location>
        <begin position="6"/>
        <end position="26"/>
    </location>
</feature>
<dbReference type="InterPro" id="IPR036318">
    <property type="entry name" value="FAD-bd_PCMH-like_sf"/>
</dbReference>
<dbReference type="Gene3D" id="3.10.580.10">
    <property type="entry name" value="CBS-domain"/>
    <property type="match status" value="1"/>
</dbReference>
<feature type="domain" description="CNNM transmembrane" evidence="14">
    <location>
        <begin position="3"/>
        <end position="206"/>
    </location>
</feature>
<keyword evidence="5" id="KW-0677">Repeat</keyword>
<evidence type="ECO:0000259" key="13">
    <source>
        <dbReference type="PROSITE" id="PS51371"/>
    </source>
</evidence>
<dbReference type="PROSITE" id="PS51371">
    <property type="entry name" value="CBS"/>
    <property type="match status" value="2"/>
</dbReference>
<evidence type="ECO:0000256" key="11">
    <source>
        <dbReference type="SAM" id="MobiDB-lite"/>
    </source>
</evidence>
<evidence type="ECO:0000256" key="10">
    <source>
        <dbReference type="PROSITE-ProRule" id="PRU01193"/>
    </source>
</evidence>
<dbReference type="PANTHER" id="PTHR43099:SF6">
    <property type="entry name" value="UPF0053 PROTEIN RV1842C"/>
    <property type="match status" value="1"/>
</dbReference>
<dbReference type="CDD" id="cd04590">
    <property type="entry name" value="CBS_pair_CorC_HlyC_assoc"/>
    <property type="match status" value="1"/>
</dbReference>
<feature type="region of interest" description="Disordered" evidence="11">
    <location>
        <begin position="461"/>
        <end position="482"/>
    </location>
</feature>
<dbReference type="SMART" id="SM01091">
    <property type="entry name" value="CorC_HlyC"/>
    <property type="match status" value="1"/>
</dbReference>
<comment type="similarity">
    <text evidence="2">Belongs to the UPF0053 family.</text>
</comment>
<evidence type="ECO:0000256" key="8">
    <source>
        <dbReference type="ARBA" id="ARBA00023136"/>
    </source>
</evidence>
<evidence type="ECO:0000256" key="6">
    <source>
        <dbReference type="ARBA" id="ARBA00022989"/>
    </source>
</evidence>
<dbReference type="Proteomes" id="UP001139485">
    <property type="component" value="Unassembled WGS sequence"/>
</dbReference>
<keyword evidence="6 10" id="KW-1133">Transmembrane helix</keyword>
<dbReference type="InterPro" id="IPR000644">
    <property type="entry name" value="CBS_dom"/>
</dbReference>
<gene>
    <name evidence="15" type="ORF">M8330_21085</name>
</gene>
<evidence type="ECO:0000256" key="9">
    <source>
        <dbReference type="PROSITE-ProRule" id="PRU00703"/>
    </source>
</evidence>
<evidence type="ECO:0000313" key="15">
    <source>
        <dbReference type="EMBL" id="MCM0622789.1"/>
    </source>
</evidence>
<keyword evidence="8 10" id="KW-0472">Membrane</keyword>
<dbReference type="SMART" id="SM00116">
    <property type="entry name" value="CBS"/>
    <property type="match status" value="2"/>
</dbReference>
<proteinExistence type="inferred from homology"/>
<dbReference type="SUPFAM" id="SSF54631">
    <property type="entry name" value="CBS-domain pair"/>
    <property type="match status" value="1"/>
</dbReference>
<dbReference type="InterPro" id="IPR044751">
    <property type="entry name" value="Ion_transp-like_CBS"/>
</dbReference>
<dbReference type="InterPro" id="IPR002550">
    <property type="entry name" value="CNNM"/>
</dbReference>
<feature type="domain" description="CBS" evidence="13">
    <location>
        <begin position="294"/>
        <end position="354"/>
    </location>
</feature>
<evidence type="ECO:0000256" key="3">
    <source>
        <dbReference type="ARBA" id="ARBA00022475"/>
    </source>
</evidence>
<feature type="domain" description="CBS" evidence="13">
    <location>
        <begin position="225"/>
        <end position="286"/>
    </location>
</feature>
<dbReference type="Pfam" id="PF01595">
    <property type="entry name" value="CNNM"/>
    <property type="match status" value="1"/>
</dbReference>
<dbReference type="PANTHER" id="PTHR43099">
    <property type="entry name" value="UPF0053 PROTEIN YRKA"/>
    <property type="match status" value="1"/>
</dbReference>
<evidence type="ECO:0000256" key="1">
    <source>
        <dbReference type="ARBA" id="ARBA00004651"/>
    </source>
</evidence>
<protein>
    <submittedName>
        <fullName evidence="15">Hemolysin family protein</fullName>
    </submittedName>
</protein>
<keyword evidence="7 9" id="KW-0129">CBS domain</keyword>
<evidence type="ECO:0000259" key="14">
    <source>
        <dbReference type="PROSITE" id="PS51846"/>
    </source>
</evidence>
<dbReference type="Gene3D" id="3.30.465.10">
    <property type="match status" value="1"/>
</dbReference>
<dbReference type="EMBL" id="JAMOIL010000049">
    <property type="protein sequence ID" value="MCM0622789.1"/>
    <property type="molecule type" value="Genomic_DNA"/>
</dbReference>
<evidence type="ECO:0000313" key="16">
    <source>
        <dbReference type="Proteomes" id="UP001139485"/>
    </source>
</evidence>
<feature type="transmembrane region" description="Helical" evidence="12">
    <location>
        <begin position="102"/>
        <end position="123"/>
    </location>
</feature>
<keyword evidence="4 10" id="KW-0812">Transmembrane</keyword>
<sequence>MDVALSLVGGVLLVAVIIAVNGYFVAQEFSYMAVDRSRLKARADDGDKAARRALKITEKTSFMLSGAQLGITVTGLLVGYVAEPLIGSAIGEVLGGVGVPSGVGIAVGTVAVLVVATFTQMLFGELFPKNYAIARPYETATALSASTRVYMRTMGWAIRFFDASSARLVRLLGFEPVEDVEHSANIHDLERIVSVSRESGQLPPGLSLVLERMLDFPQRHVDHALVPRSRVDSVPAAATLTEVLAEMEGGHSRYPVLDEDGDVVGVVHLGDVLARSMAVVGEGTDPGTVTAADVARPAVVVPTLMTLPHALEAMAERHDQLACVIDEWGGFAGIVTAEDLLEEVVGEITDEHDEPEDPHLVPDPDGVEGRWTVRGDAPLDEVEREIGVELPEGAARTVAGMVIAARGALPVEGEHVDVELPLDPVELAHDDDPPRRLLRATVLEVTRYVPAQVRVELVAPEGLDAEDLDEPLDPVPADQAQV</sequence>
<evidence type="ECO:0000256" key="2">
    <source>
        <dbReference type="ARBA" id="ARBA00006337"/>
    </source>
</evidence>